<dbReference type="PANTHER" id="PTHR22100">
    <property type="entry name" value="WINGS APART-LIKE PROTEIN HOMOLOG"/>
    <property type="match status" value="1"/>
</dbReference>
<organism evidence="3 4">
    <name type="scientific">Toxocara canis</name>
    <name type="common">Canine roundworm</name>
    <dbReference type="NCBI Taxonomy" id="6265"/>
    <lineage>
        <taxon>Eukaryota</taxon>
        <taxon>Metazoa</taxon>
        <taxon>Ecdysozoa</taxon>
        <taxon>Nematoda</taxon>
        <taxon>Chromadorea</taxon>
        <taxon>Rhabditida</taxon>
        <taxon>Spirurina</taxon>
        <taxon>Ascaridomorpha</taxon>
        <taxon>Ascaridoidea</taxon>
        <taxon>Toxocaridae</taxon>
        <taxon>Toxocara</taxon>
    </lineage>
</organism>
<dbReference type="InterPro" id="IPR039874">
    <property type="entry name" value="WAPL"/>
</dbReference>
<feature type="domain" description="WAPL" evidence="2">
    <location>
        <begin position="36"/>
        <end position="294"/>
    </location>
</feature>
<dbReference type="PROSITE" id="PS51271">
    <property type="entry name" value="WAPL"/>
    <property type="match status" value="1"/>
</dbReference>
<reference evidence="3 4" key="1">
    <citation type="submission" date="2014-11" db="EMBL/GenBank/DDBJ databases">
        <title>Genetic blueprint of the zoonotic pathogen Toxocara canis.</title>
        <authorList>
            <person name="Zhu X.-Q."/>
            <person name="Korhonen P.K."/>
            <person name="Cai H."/>
            <person name="Young N.D."/>
            <person name="Nejsum P."/>
            <person name="von Samson-Himmelstjerna G."/>
            <person name="Boag P.R."/>
            <person name="Tan P."/>
            <person name="Li Q."/>
            <person name="Min J."/>
            <person name="Yang Y."/>
            <person name="Wang X."/>
            <person name="Fang X."/>
            <person name="Hall R.S."/>
            <person name="Hofmann A."/>
            <person name="Sternberg P.W."/>
            <person name="Jex A.R."/>
            <person name="Gasser R.B."/>
        </authorList>
    </citation>
    <scope>NUCLEOTIDE SEQUENCE [LARGE SCALE GENOMIC DNA]</scope>
    <source>
        <strain evidence="3">PN_DK_2014</strain>
    </source>
</reference>
<keyword evidence="4" id="KW-1185">Reference proteome</keyword>
<comment type="similarity">
    <text evidence="1">Belongs to the WAPL family.</text>
</comment>
<dbReference type="InterPro" id="IPR012502">
    <property type="entry name" value="WAPL_dom"/>
</dbReference>
<dbReference type="Gene3D" id="1.25.10.10">
    <property type="entry name" value="Leucine-rich Repeat Variant"/>
    <property type="match status" value="1"/>
</dbReference>
<evidence type="ECO:0000313" key="3">
    <source>
        <dbReference type="EMBL" id="KHN88982.1"/>
    </source>
</evidence>
<evidence type="ECO:0000256" key="1">
    <source>
        <dbReference type="ARBA" id="ARBA00006854"/>
    </source>
</evidence>
<name>A0A0B2W5Z3_TOXCA</name>
<dbReference type="EMBL" id="JPKZ01000136">
    <property type="protein sequence ID" value="KHN88982.1"/>
    <property type="molecule type" value="Genomic_DNA"/>
</dbReference>
<accession>A0A0B2W5Z3</accession>
<evidence type="ECO:0000313" key="4">
    <source>
        <dbReference type="Proteomes" id="UP000031036"/>
    </source>
</evidence>
<evidence type="ECO:0000259" key="2">
    <source>
        <dbReference type="PROSITE" id="PS51271"/>
    </source>
</evidence>
<dbReference type="OrthoDB" id="78088at2759"/>
<dbReference type="PANTHER" id="PTHR22100:SF13">
    <property type="entry name" value="WINGS APART-LIKE PROTEIN HOMOLOG"/>
    <property type="match status" value="1"/>
</dbReference>
<dbReference type="Pfam" id="PF07814">
    <property type="entry name" value="WAPL"/>
    <property type="match status" value="1"/>
</dbReference>
<gene>
    <name evidence="3" type="primary">Wapal</name>
    <name evidence="3" type="ORF">Tcan_12898</name>
</gene>
<dbReference type="AlphaFoldDB" id="A0A0B2W5Z3"/>
<sequence length="294" mass="33249">MLREFEGVNVARNTVTCPTTTPIRTPIAALHGGNPYAERIESGTRISNVKEAHQCLESGEHDDYRQDIDYVLSTLLDPASTTNLKCLSVISLAKKCVSAEFRQFFRTQNFFPRTIKALIDSAGCPSVAISVSAVIYLMARDKVCMSLDATSLRLLSQLLKMEKPKNNDEFNKYAKMAWDVLQEWLDKTRVGLEHEVQFDFTEATLSPSLLVLESLVYICTRNNNDQSLKNEMLNLGVLQWIVSKGYIITVDKTVLRLLHEKIGEPETLQCLVTLERCFWILETVSNRASVFCTE</sequence>
<dbReference type="InterPro" id="IPR011989">
    <property type="entry name" value="ARM-like"/>
</dbReference>
<comment type="caution">
    <text evidence="3">The sequence shown here is derived from an EMBL/GenBank/DDBJ whole genome shotgun (WGS) entry which is preliminary data.</text>
</comment>
<dbReference type="InterPro" id="IPR022771">
    <property type="entry name" value="WAPL_C"/>
</dbReference>
<proteinExistence type="inferred from homology"/>
<dbReference type="STRING" id="6265.A0A0B2W5Z3"/>
<dbReference type="Proteomes" id="UP000031036">
    <property type="component" value="Unassembled WGS sequence"/>
</dbReference>
<protein>
    <submittedName>
        <fullName evidence="3">Wings apart-like-like protein</fullName>
    </submittedName>
</protein>